<name>A0A4Y2JVI6_ARAVE</name>
<dbReference type="EMBL" id="BGPR01111859">
    <property type="protein sequence ID" value="GBM93362.1"/>
    <property type="molecule type" value="Genomic_DNA"/>
</dbReference>
<proteinExistence type="predicted"/>
<organism evidence="2 3">
    <name type="scientific">Araneus ventricosus</name>
    <name type="common">Orbweaver spider</name>
    <name type="synonym">Epeira ventricosa</name>
    <dbReference type="NCBI Taxonomy" id="182803"/>
    <lineage>
        <taxon>Eukaryota</taxon>
        <taxon>Metazoa</taxon>
        <taxon>Ecdysozoa</taxon>
        <taxon>Arthropoda</taxon>
        <taxon>Chelicerata</taxon>
        <taxon>Arachnida</taxon>
        <taxon>Araneae</taxon>
        <taxon>Araneomorphae</taxon>
        <taxon>Entelegynae</taxon>
        <taxon>Araneoidea</taxon>
        <taxon>Araneidae</taxon>
        <taxon>Araneus</taxon>
    </lineage>
</organism>
<evidence type="ECO:0000313" key="3">
    <source>
        <dbReference type="Proteomes" id="UP000499080"/>
    </source>
</evidence>
<feature type="non-terminal residue" evidence="2">
    <location>
        <position position="83"/>
    </location>
</feature>
<dbReference type="AlphaFoldDB" id="A0A4Y2JVI6"/>
<gene>
    <name evidence="2" type="ORF">AVEN_269527_1</name>
</gene>
<feature type="region of interest" description="Disordered" evidence="1">
    <location>
        <begin position="56"/>
        <end position="83"/>
    </location>
</feature>
<protein>
    <submittedName>
        <fullName evidence="2">Uncharacterized protein</fullName>
    </submittedName>
</protein>
<accession>A0A4Y2JVI6</accession>
<dbReference type="Proteomes" id="UP000499080">
    <property type="component" value="Unassembled WGS sequence"/>
</dbReference>
<evidence type="ECO:0000256" key="1">
    <source>
        <dbReference type="SAM" id="MobiDB-lite"/>
    </source>
</evidence>
<reference evidence="2 3" key="1">
    <citation type="journal article" date="2019" name="Sci. Rep.">
        <title>Orb-weaving spider Araneus ventricosus genome elucidates the spidroin gene catalogue.</title>
        <authorList>
            <person name="Kono N."/>
            <person name="Nakamura H."/>
            <person name="Ohtoshi R."/>
            <person name="Moran D.A.P."/>
            <person name="Shinohara A."/>
            <person name="Yoshida Y."/>
            <person name="Fujiwara M."/>
            <person name="Mori M."/>
            <person name="Tomita M."/>
            <person name="Arakawa K."/>
        </authorList>
    </citation>
    <scope>NUCLEOTIDE SEQUENCE [LARGE SCALE GENOMIC DNA]</scope>
</reference>
<sequence>MLCSSKKDSTYLYISDEFAALPFINSFPSKPIKDLTYSSKNLVCSLLPLSYPTNPPLTEPSVSEMQNPRGRRGCLDTDRLHLK</sequence>
<comment type="caution">
    <text evidence="2">The sequence shown here is derived from an EMBL/GenBank/DDBJ whole genome shotgun (WGS) entry which is preliminary data.</text>
</comment>
<feature type="compositionally biased region" description="Basic and acidic residues" evidence="1">
    <location>
        <begin position="73"/>
        <end position="83"/>
    </location>
</feature>
<keyword evidence="3" id="KW-1185">Reference proteome</keyword>
<evidence type="ECO:0000313" key="2">
    <source>
        <dbReference type="EMBL" id="GBM93362.1"/>
    </source>
</evidence>